<dbReference type="GO" id="GO:0016787">
    <property type="term" value="F:hydrolase activity"/>
    <property type="evidence" value="ECO:0007669"/>
    <property type="project" value="UniProtKB-KW"/>
</dbReference>
<dbReference type="SUPFAM" id="SSF55811">
    <property type="entry name" value="Nudix"/>
    <property type="match status" value="1"/>
</dbReference>
<dbReference type="RefSeq" id="WP_203986449.1">
    <property type="nucleotide sequence ID" value="NZ_BOPG01000003.1"/>
</dbReference>
<keyword evidence="2" id="KW-0378">Hydrolase</keyword>
<feature type="domain" description="Nudix hydrolase" evidence="3">
    <location>
        <begin position="23"/>
        <end position="95"/>
    </location>
</feature>
<dbReference type="Gene3D" id="3.90.79.10">
    <property type="entry name" value="Nucleoside Triphosphate Pyrophosphohydrolase"/>
    <property type="match status" value="1"/>
</dbReference>
<dbReference type="PANTHER" id="PTHR43046">
    <property type="entry name" value="GDP-MANNOSE MANNOSYL HYDROLASE"/>
    <property type="match status" value="1"/>
</dbReference>
<dbReference type="PANTHER" id="PTHR43046:SF14">
    <property type="entry name" value="MUTT_NUDIX FAMILY PROTEIN"/>
    <property type="match status" value="1"/>
</dbReference>
<dbReference type="AlphaFoldDB" id="A0A8J4DWW7"/>
<evidence type="ECO:0000259" key="3">
    <source>
        <dbReference type="Pfam" id="PF00293"/>
    </source>
</evidence>
<dbReference type="Proteomes" id="UP000612585">
    <property type="component" value="Unassembled WGS sequence"/>
</dbReference>
<protein>
    <recommendedName>
        <fullName evidence="3">Nudix hydrolase domain-containing protein</fullName>
    </recommendedName>
</protein>
<accession>A0A8J4DWW7</accession>
<evidence type="ECO:0000256" key="2">
    <source>
        <dbReference type="ARBA" id="ARBA00022801"/>
    </source>
</evidence>
<dbReference type="InterPro" id="IPR015797">
    <property type="entry name" value="NUDIX_hydrolase-like_dom_sf"/>
</dbReference>
<dbReference type="Pfam" id="PF00293">
    <property type="entry name" value="NUDIX"/>
    <property type="match status" value="1"/>
</dbReference>
<gene>
    <name evidence="4" type="ORF">Vau01_004470</name>
</gene>
<sequence>MQRQIIHPFSRDEFDAIYARVPRLTVEVLLELPDGLVLVRRDIEPCAGQWHIPGGTVHFGESMVAAVRRVAAVELGLDVTPGELVGYIEYPQMHANGYPGWPVGMAFTATRVGGDLHGSDMGAEVACFRPEPASVPDDIIAEQGIFLRQWFAQRG</sequence>
<comment type="cofactor">
    <cofactor evidence="1">
        <name>Mg(2+)</name>
        <dbReference type="ChEBI" id="CHEBI:18420"/>
    </cofactor>
</comment>
<comment type="caution">
    <text evidence="4">The sequence shown here is derived from an EMBL/GenBank/DDBJ whole genome shotgun (WGS) entry which is preliminary data.</text>
</comment>
<dbReference type="InterPro" id="IPR000086">
    <property type="entry name" value="NUDIX_hydrolase_dom"/>
</dbReference>
<organism evidence="4 5">
    <name type="scientific">Virgisporangium aurantiacum</name>
    <dbReference type="NCBI Taxonomy" id="175570"/>
    <lineage>
        <taxon>Bacteria</taxon>
        <taxon>Bacillati</taxon>
        <taxon>Actinomycetota</taxon>
        <taxon>Actinomycetes</taxon>
        <taxon>Micromonosporales</taxon>
        <taxon>Micromonosporaceae</taxon>
        <taxon>Virgisporangium</taxon>
    </lineage>
</organism>
<dbReference type="EMBL" id="BOPG01000003">
    <property type="protein sequence ID" value="GIJ52931.1"/>
    <property type="molecule type" value="Genomic_DNA"/>
</dbReference>
<reference evidence="4" key="1">
    <citation type="submission" date="2021-01" db="EMBL/GenBank/DDBJ databases">
        <title>Whole genome shotgun sequence of Virgisporangium aurantiacum NBRC 16421.</title>
        <authorList>
            <person name="Komaki H."/>
            <person name="Tamura T."/>
        </authorList>
    </citation>
    <scope>NUCLEOTIDE SEQUENCE</scope>
    <source>
        <strain evidence="4">NBRC 16421</strain>
    </source>
</reference>
<proteinExistence type="predicted"/>
<keyword evidence="5" id="KW-1185">Reference proteome</keyword>
<evidence type="ECO:0000313" key="5">
    <source>
        <dbReference type="Proteomes" id="UP000612585"/>
    </source>
</evidence>
<evidence type="ECO:0000313" key="4">
    <source>
        <dbReference type="EMBL" id="GIJ52931.1"/>
    </source>
</evidence>
<name>A0A8J4DWW7_9ACTN</name>
<evidence type="ECO:0000256" key="1">
    <source>
        <dbReference type="ARBA" id="ARBA00001946"/>
    </source>
</evidence>